<evidence type="ECO:0000256" key="1">
    <source>
        <dbReference type="SAM" id="MobiDB-lite"/>
    </source>
</evidence>
<dbReference type="Proteomes" id="UP000299102">
    <property type="component" value="Unassembled WGS sequence"/>
</dbReference>
<organism evidence="2 3">
    <name type="scientific">Eumeta variegata</name>
    <name type="common">Bagworm moth</name>
    <name type="synonym">Eumeta japonica</name>
    <dbReference type="NCBI Taxonomy" id="151549"/>
    <lineage>
        <taxon>Eukaryota</taxon>
        <taxon>Metazoa</taxon>
        <taxon>Ecdysozoa</taxon>
        <taxon>Arthropoda</taxon>
        <taxon>Hexapoda</taxon>
        <taxon>Insecta</taxon>
        <taxon>Pterygota</taxon>
        <taxon>Neoptera</taxon>
        <taxon>Endopterygota</taxon>
        <taxon>Lepidoptera</taxon>
        <taxon>Glossata</taxon>
        <taxon>Ditrysia</taxon>
        <taxon>Tineoidea</taxon>
        <taxon>Psychidae</taxon>
        <taxon>Oiketicinae</taxon>
        <taxon>Eumeta</taxon>
    </lineage>
</organism>
<reference evidence="2 3" key="1">
    <citation type="journal article" date="2019" name="Commun. Biol.">
        <title>The bagworm genome reveals a unique fibroin gene that provides high tensile strength.</title>
        <authorList>
            <person name="Kono N."/>
            <person name="Nakamura H."/>
            <person name="Ohtoshi R."/>
            <person name="Tomita M."/>
            <person name="Numata K."/>
            <person name="Arakawa K."/>
        </authorList>
    </citation>
    <scope>NUCLEOTIDE SEQUENCE [LARGE SCALE GENOMIC DNA]</scope>
</reference>
<dbReference type="AlphaFoldDB" id="A0A4C1UTD1"/>
<dbReference type="EMBL" id="BGZK01000221">
    <property type="protein sequence ID" value="GBP29569.1"/>
    <property type="molecule type" value="Genomic_DNA"/>
</dbReference>
<keyword evidence="3" id="KW-1185">Reference proteome</keyword>
<protein>
    <submittedName>
        <fullName evidence="2">Uncharacterized protein</fullName>
    </submittedName>
</protein>
<evidence type="ECO:0000313" key="2">
    <source>
        <dbReference type="EMBL" id="GBP29569.1"/>
    </source>
</evidence>
<name>A0A4C1UTD1_EUMVA</name>
<sequence length="117" mass="12778">MTITHQISDRTVDMQTGRLGGRAQRHGRRACGARQRLRQPSQYVGKRACEPVEIKWPPPPMDTRNSTGVISACRPLGTVYQPNEFDSHLSGLRALATCAGAAVEARRCHSAHVGDTS</sequence>
<comment type="caution">
    <text evidence="2">The sequence shown here is derived from an EMBL/GenBank/DDBJ whole genome shotgun (WGS) entry which is preliminary data.</text>
</comment>
<proteinExistence type="predicted"/>
<evidence type="ECO:0000313" key="3">
    <source>
        <dbReference type="Proteomes" id="UP000299102"/>
    </source>
</evidence>
<gene>
    <name evidence="2" type="ORF">EVAR_93367_1</name>
</gene>
<feature type="compositionally biased region" description="Basic residues" evidence="1">
    <location>
        <begin position="23"/>
        <end position="36"/>
    </location>
</feature>
<accession>A0A4C1UTD1</accession>
<feature type="region of interest" description="Disordered" evidence="1">
    <location>
        <begin position="1"/>
        <end position="36"/>
    </location>
</feature>